<sequence>MMAKTKMLLMGALLTVASSTFAAPQGAAPTGIDSYEIKEFVADFTQFKIGDRVPAMYLTDEYNITKWQLRNLPAPEAGSRWTYMGGNYVQITDAEGKILKAYNGDIFYHR</sequence>
<dbReference type="InterPro" id="IPR024572">
    <property type="entry name" value="RcnB"/>
</dbReference>
<name>A0ABY6JJ63_9ENTR</name>
<proteinExistence type="predicted"/>
<dbReference type="Gene3D" id="3.10.450.160">
    <property type="entry name" value="inner membrane protein cigr"/>
    <property type="match status" value="1"/>
</dbReference>
<feature type="signal peptide" evidence="1">
    <location>
        <begin position="1"/>
        <end position="22"/>
    </location>
</feature>
<keyword evidence="3" id="KW-1185">Reference proteome</keyword>
<reference evidence="2 3" key="1">
    <citation type="submission" date="2021-05" db="EMBL/GenBank/DDBJ databases">
        <title>Isolation, identification, and the growth promoting effects of Pantoea dispersa strain YSD J2 from the aboveground leaves of Cyperus esculentus L.Var. Sativus.</title>
        <authorList>
            <person name="Wang S."/>
            <person name="Tang X.M."/>
            <person name="Huang Y.N."/>
        </authorList>
    </citation>
    <scope>NUCLEOTIDE SEQUENCE [LARGE SCALE GENOMIC DNA]</scope>
    <source>
        <strain evidence="3">YSD YN2</strain>
    </source>
</reference>
<protein>
    <submittedName>
        <fullName evidence="2">RcnB family protein</fullName>
    </submittedName>
</protein>
<evidence type="ECO:0000256" key="1">
    <source>
        <dbReference type="SAM" id="SignalP"/>
    </source>
</evidence>
<organism evidence="2 3">
    <name type="scientific">Siccibacter colletis</name>
    <dbReference type="NCBI Taxonomy" id="1505757"/>
    <lineage>
        <taxon>Bacteria</taxon>
        <taxon>Pseudomonadati</taxon>
        <taxon>Pseudomonadota</taxon>
        <taxon>Gammaproteobacteria</taxon>
        <taxon>Enterobacterales</taxon>
        <taxon>Enterobacteriaceae</taxon>
        <taxon>Siccibacter</taxon>
    </lineage>
</organism>
<evidence type="ECO:0000313" key="3">
    <source>
        <dbReference type="Proteomes" id="UP001156318"/>
    </source>
</evidence>
<feature type="chain" id="PRO_5045936599" evidence="1">
    <location>
        <begin position="23"/>
        <end position="110"/>
    </location>
</feature>
<dbReference type="Pfam" id="PF11776">
    <property type="entry name" value="RcnB"/>
    <property type="match status" value="1"/>
</dbReference>
<dbReference type="Proteomes" id="UP001156318">
    <property type="component" value="Chromosome"/>
</dbReference>
<accession>A0ABY6JJ63</accession>
<gene>
    <name evidence="2" type="ORF">KFZ77_12975</name>
</gene>
<evidence type="ECO:0000313" key="2">
    <source>
        <dbReference type="EMBL" id="UYU33862.1"/>
    </source>
</evidence>
<dbReference type="EMBL" id="CP074352">
    <property type="protein sequence ID" value="UYU33862.1"/>
    <property type="molecule type" value="Genomic_DNA"/>
</dbReference>
<keyword evidence="1" id="KW-0732">Signal</keyword>